<dbReference type="AlphaFoldDB" id="A0A1V0NG00"/>
<reference evidence="3 4" key="1">
    <citation type="journal article" date="2017" name="BMC Genomics">
        <title>Comparative and functional genomics of the Lactococcus lactis taxon; insights into evolution and niche adaptation.</title>
        <authorList>
            <person name="Kelleher P."/>
            <person name="Bottacini F."/>
            <person name="Mahony J."/>
            <person name="Kilcawley K.N."/>
            <person name="van Sinderen D."/>
        </authorList>
    </citation>
    <scope>NUCLEOTIDE SEQUENCE [LARGE SCALE GENOMIC DNA]</scope>
    <source>
        <strain evidence="3 4">275</strain>
    </source>
</reference>
<dbReference type="RefSeq" id="WP_081144295.1">
    <property type="nucleotide sequence ID" value="NZ_CP015897.1"/>
</dbReference>
<dbReference type="InterPro" id="IPR002133">
    <property type="entry name" value="S-AdoMet_synthetase"/>
</dbReference>
<proteinExistence type="predicted"/>
<dbReference type="Proteomes" id="UP000192085">
    <property type="component" value="Chromosome"/>
</dbReference>
<keyword evidence="1" id="KW-0479">Metal-binding</keyword>
<evidence type="ECO:0000313" key="3">
    <source>
        <dbReference type="EMBL" id="ARD98877.1"/>
    </source>
</evidence>
<feature type="domain" description="S-adenosylmethionine synthetase N-terminal" evidence="2">
    <location>
        <begin position="3"/>
        <end position="70"/>
    </location>
</feature>
<evidence type="ECO:0000313" key="4">
    <source>
        <dbReference type="Proteomes" id="UP000192085"/>
    </source>
</evidence>
<protein>
    <submittedName>
        <fullName evidence="3">Methionine adenosyltransferase</fullName>
    </submittedName>
</protein>
<keyword evidence="3" id="KW-0808">Transferase</keyword>
<organism evidence="3 4">
    <name type="scientific">Lactococcus lactis subsp. lactis</name>
    <name type="common">Streptococcus lactis</name>
    <dbReference type="NCBI Taxonomy" id="1360"/>
    <lineage>
        <taxon>Bacteria</taxon>
        <taxon>Bacillati</taxon>
        <taxon>Bacillota</taxon>
        <taxon>Bacilli</taxon>
        <taxon>Lactobacillales</taxon>
        <taxon>Streptococcaceae</taxon>
        <taxon>Lactococcus</taxon>
    </lineage>
</organism>
<dbReference type="Gene3D" id="3.30.300.10">
    <property type="match status" value="1"/>
</dbReference>
<sequence length="260" mass="28371">MIEKVNPSHPDKIADRISGAIVDLAYQEETNPKIAVEVLIGHGICHVIIETSAALSFEEVRKAIKRIAGDVKQDIVVVPQDEELAENQADAIRCGDNGIFKGVPLTDEQLQLSKIVRELYEKYPTDGKFILDSERLIICQSHAKTSGLKALYQFAQINPLRDWTGGTDVDTGATNRKLGSDMADSVTGGGLHGKDLSKADVSINIHAFLKAQQTGKLVELICAIGDEEVDGLPYSVIVEEARDFVNQLGGFEKLAEWGLF</sequence>
<dbReference type="GO" id="GO:0046872">
    <property type="term" value="F:metal ion binding"/>
    <property type="evidence" value="ECO:0007669"/>
    <property type="project" value="UniProtKB-KW"/>
</dbReference>
<dbReference type="GO" id="GO:0006556">
    <property type="term" value="P:S-adenosylmethionine biosynthetic process"/>
    <property type="evidence" value="ECO:0007669"/>
    <property type="project" value="InterPro"/>
</dbReference>
<dbReference type="PANTHER" id="PTHR11964">
    <property type="entry name" value="S-ADENOSYLMETHIONINE SYNTHETASE"/>
    <property type="match status" value="1"/>
</dbReference>
<dbReference type="InterPro" id="IPR022636">
    <property type="entry name" value="S-AdoMet_synthetase_sfam"/>
</dbReference>
<name>A0A1V0NG00_LACLL</name>
<accession>A0A1V0NG00</accession>
<dbReference type="SUPFAM" id="SSF55973">
    <property type="entry name" value="S-adenosylmethionine synthetase"/>
    <property type="match status" value="1"/>
</dbReference>
<dbReference type="Pfam" id="PF00438">
    <property type="entry name" value="S-AdoMet_synt_N"/>
    <property type="match status" value="1"/>
</dbReference>
<dbReference type="InterPro" id="IPR022628">
    <property type="entry name" value="S-AdoMet_synt_N"/>
</dbReference>
<dbReference type="GO" id="GO:0005524">
    <property type="term" value="F:ATP binding"/>
    <property type="evidence" value="ECO:0007669"/>
    <property type="project" value="InterPro"/>
</dbReference>
<evidence type="ECO:0000256" key="1">
    <source>
        <dbReference type="ARBA" id="ARBA00022723"/>
    </source>
</evidence>
<dbReference type="GO" id="GO:0004478">
    <property type="term" value="F:methionine adenosyltransferase activity"/>
    <property type="evidence" value="ECO:0007669"/>
    <property type="project" value="InterPro"/>
</dbReference>
<dbReference type="EMBL" id="CP015897">
    <property type="protein sequence ID" value="ARD98877.1"/>
    <property type="molecule type" value="Genomic_DNA"/>
</dbReference>
<gene>
    <name evidence="3" type="ORF">LL275_1247</name>
</gene>
<evidence type="ECO:0000259" key="2">
    <source>
        <dbReference type="Pfam" id="PF00438"/>
    </source>
</evidence>